<organism evidence="2">
    <name type="scientific">uncultured Caudovirales phage</name>
    <dbReference type="NCBI Taxonomy" id="2100421"/>
    <lineage>
        <taxon>Viruses</taxon>
        <taxon>Duplodnaviria</taxon>
        <taxon>Heunggongvirae</taxon>
        <taxon>Uroviricota</taxon>
        <taxon>Caudoviricetes</taxon>
        <taxon>Peduoviridae</taxon>
        <taxon>Maltschvirus</taxon>
        <taxon>Maltschvirus maltsch</taxon>
    </lineage>
</organism>
<evidence type="ECO:0000313" key="2">
    <source>
        <dbReference type="EMBL" id="CAB4219665.1"/>
    </source>
</evidence>
<gene>
    <name evidence="1" type="ORF">UFOVP1467_62</name>
    <name evidence="2" type="ORF">UFOVP1616_46</name>
</gene>
<dbReference type="EMBL" id="LR797420">
    <property type="protein sequence ID" value="CAB4215046.1"/>
    <property type="molecule type" value="Genomic_DNA"/>
</dbReference>
<accession>A0A6J5SWC9</accession>
<proteinExistence type="predicted"/>
<dbReference type="InterPro" id="IPR029044">
    <property type="entry name" value="Nucleotide-diphossugar_trans"/>
</dbReference>
<dbReference type="SUPFAM" id="SSF53448">
    <property type="entry name" value="Nucleotide-diphospho-sugar transferases"/>
    <property type="match status" value="1"/>
</dbReference>
<dbReference type="Gene3D" id="3.90.550.40">
    <property type="match status" value="1"/>
</dbReference>
<name>A0A6J5SWC9_9CAUD</name>
<protein>
    <submittedName>
        <fullName evidence="2">Uncharacterized protein</fullName>
    </submittedName>
</protein>
<reference evidence="2" key="1">
    <citation type="submission" date="2020-05" db="EMBL/GenBank/DDBJ databases">
        <authorList>
            <person name="Chiriac C."/>
            <person name="Salcher M."/>
            <person name="Ghai R."/>
            <person name="Kavagutti S V."/>
        </authorList>
    </citation>
    <scope>NUCLEOTIDE SEQUENCE</scope>
</reference>
<dbReference type="EMBL" id="LR797480">
    <property type="protein sequence ID" value="CAB4219665.1"/>
    <property type="molecule type" value="Genomic_DNA"/>
</dbReference>
<evidence type="ECO:0000313" key="1">
    <source>
        <dbReference type="EMBL" id="CAB4215046.1"/>
    </source>
</evidence>
<sequence>MKTGHKVSIGICDNGTVNGTFSLMMAQLAMSRSSKLGPFVRVVGSGLLSRQRNKLVAQFLDGTDSDWLLMIDTDELLTVSNFDRLCNTAHDIDRPVTAGLVFAAFGSRDQLYPTPVPTIFQDSDTGFSPLSLYPSDSIFQVDAAGTGCLLVHRSVLQKMRDVADPNRGPMWAWFWDGPQNGNWIGEDMTFCRQVRALGFPIFVDTGVILPHEKNYWLHEAHHEEWLFVHEHRRLTRESAVESADAVLAPETAQETRRVRRAKT</sequence>